<feature type="chain" id="PRO_5001698101" description="Transmembrane protein" evidence="1">
    <location>
        <begin position="26"/>
        <end position="124"/>
    </location>
</feature>
<feature type="signal peptide" evidence="1">
    <location>
        <begin position="1"/>
        <end position="25"/>
    </location>
</feature>
<dbReference type="Proteomes" id="UP000027456">
    <property type="component" value="Unassembled WGS sequence"/>
</dbReference>
<dbReference type="OrthoDB" id="5358959at2759"/>
<evidence type="ECO:0000256" key="1">
    <source>
        <dbReference type="SAM" id="SignalP"/>
    </source>
</evidence>
<keyword evidence="1" id="KW-0732">Signal</keyword>
<dbReference type="HOGENOM" id="CLU_2005204_0_0_1"/>
<dbReference type="EMBL" id="AZST01000815">
    <property type="protein sequence ID" value="KEP47188.1"/>
    <property type="molecule type" value="Genomic_DNA"/>
</dbReference>
<sequence length="124" mass="13169">MIFTSTTMHSILVSVLLGLLPLAATTPVQNGDLQSNAQDALVNTTASLYLATNDGNDSPFGLDDKRAKLACAGGYGICPNYPDVCCPIGGHCCVNKRCCGPGYYCIWTFAGMRCCPNGYTCNTW</sequence>
<comment type="caution">
    <text evidence="2">The sequence shown here is derived from an EMBL/GenBank/DDBJ whole genome shotgun (WGS) entry which is preliminary data.</text>
</comment>
<organism evidence="2 3">
    <name type="scientific">Rhizoctonia solani 123E</name>
    <dbReference type="NCBI Taxonomy" id="1423351"/>
    <lineage>
        <taxon>Eukaryota</taxon>
        <taxon>Fungi</taxon>
        <taxon>Dikarya</taxon>
        <taxon>Basidiomycota</taxon>
        <taxon>Agaricomycotina</taxon>
        <taxon>Agaricomycetes</taxon>
        <taxon>Cantharellales</taxon>
        <taxon>Ceratobasidiaceae</taxon>
        <taxon>Rhizoctonia</taxon>
    </lineage>
</organism>
<protein>
    <recommendedName>
        <fullName evidence="4">Transmembrane protein</fullName>
    </recommendedName>
</protein>
<name>A0A074RR89_9AGAM</name>
<dbReference type="AlphaFoldDB" id="A0A074RR89"/>
<proteinExistence type="predicted"/>
<evidence type="ECO:0000313" key="3">
    <source>
        <dbReference type="Proteomes" id="UP000027456"/>
    </source>
</evidence>
<accession>A0A074RR89</accession>
<gene>
    <name evidence="2" type="ORF">V565_165020</name>
</gene>
<evidence type="ECO:0000313" key="2">
    <source>
        <dbReference type="EMBL" id="KEP47188.1"/>
    </source>
</evidence>
<dbReference type="STRING" id="1423351.A0A074RR89"/>
<reference evidence="2 3" key="1">
    <citation type="submission" date="2013-12" db="EMBL/GenBank/DDBJ databases">
        <authorList>
            <person name="Cubeta M."/>
            <person name="Pakala S."/>
            <person name="Fedorova N."/>
            <person name="Thomas E."/>
            <person name="Dean R."/>
            <person name="Jabaji S."/>
            <person name="Neate S."/>
            <person name="Toda T."/>
            <person name="Tavantzis S."/>
            <person name="Vilgalys R."/>
            <person name="Bharathan N."/>
            <person name="Pakala S."/>
            <person name="Losada L.S."/>
            <person name="Zafar N."/>
            <person name="Nierman W."/>
        </authorList>
    </citation>
    <scope>NUCLEOTIDE SEQUENCE [LARGE SCALE GENOMIC DNA]</scope>
    <source>
        <strain evidence="2 3">123E</strain>
    </source>
</reference>
<evidence type="ECO:0008006" key="4">
    <source>
        <dbReference type="Google" id="ProtNLM"/>
    </source>
</evidence>
<keyword evidence="3" id="KW-1185">Reference proteome</keyword>